<sequence length="81" mass="9762">PVLAELQRDQTKLDLLGRAVVCVACFHHLLRQWSSFERRGIPIRKREYNIITDDRVSNYQVRREDEIRKEAEQKIKEVQDR</sequence>
<reference evidence="1 2" key="1">
    <citation type="submission" date="2022-05" db="EMBL/GenBank/DDBJ databases">
        <authorList>
            <consortium name="Genoscope - CEA"/>
            <person name="William W."/>
        </authorList>
    </citation>
    <scope>NUCLEOTIDE SEQUENCE [LARGE SCALE GENOMIC DNA]</scope>
</reference>
<organism evidence="1 2">
    <name type="scientific">Porites evermanni</name>
    <dbReference type="NCBI Taxonomy" id="104178"/>
    <lineage>
        <taxon>Eukaryota</taxon>
        <taxon>Metazoa</taxon>
        <taxon>Cnidaria</taxon>
        <taxon>Anthozoa</taxon>
        <taxon>Hexacorallia</taxon>
        <taxon>Scleractinia</taxon>
        <taxon>Fungiina</taxon>
        <taxon>Poritidae</taxon>
        <taxon>Porites</taxon>
    </lineage>
</organism>
<keyword evidence="2" id="KW-1185">Reference proteome</keyword>
<dbReference type="Proteomes" id="UP001159427">
    <property type="component" value="Unassembled WGS sequence"/>
</dbReference>
<comment type="caution">
    <text evidence="1">The sequence shown here is derived from an EMBL/GenBank/DDBJ whole genome shotgun (WGS) entry which is preliminary data.</text>
</comment>
<accession>A0ABN8QZ26</accession>
<protein>
    <submittedName>
        <fullName evidence="1">Uncharacterized protein</fullName>
    </submittedName>
</protein>
<dbReference type="EMBL" id="CALNXI010001570">
    <property type="protein sequence ID" value="CAH3172314.1"/>
    <property type="molecule type" value="Genomic_DNA"/>
</dbReference>
<feature type="non-terminal residue" evidence="1">
    <location>
        <position position="1"/>
    </location>
</feature>
<evidence type="ECO:0000313" key="1">
    <source>
        <dbReference type="EMBL" id="CAH3172314.1"/>
    </source>
</evidence>
<gene>
    <name evidence="1" type="ORF">PEVE_00008378</name>
</gene>
<feature type="non-terminal residue" evidence="1">
    <location>
        <position position="81"/>
    </location>
</feature>
<evidence type="ECO:0000313" key="2">
    <source>
        <dbReference type="Proteomes" id="UP001159427"/>
    </source>
</evidence>
<proteinExistence type="predicted"/>
<name>A0ABN8QZ26_9CNID</name>